<dbReference type="PATRIC" id="fig|348151.3.peg.749"/>
<keyword evidence="4" id="KW-0732">Signal</keyword>
<dbReference type="STRING" id="348151.IV55_GL000730"/>
<organism evidence="7 8">
    <name type="scientific">Furfurilactobacillus siliginis</name>
    <dbReference type="NCBI Taxonomy" id="348151"/>
    <lineage>
        <taxon>Bacteria</taxon>
        <taxon>Bacillati</taxon>
        <taxon>Bacillota</taxon>
        <taxon>Bacilli</taxon>
        <taxon>Lactobacillales</taxon>
        <taxon>Lactobacillaceae</taxon>
        <taxon>Furfurilactobacillus</taxon>
    </lineage>
</organism>
<keyword evidence="3" id="KW-0326">Glycosidase</keyword>
<feature type="chain" id="PRO_5044546209" evidence="4">
    <location>
        <begin position="29"/>
        <end position="425"/>
    </location>
</feature>
<dbReference type="PANTHER" id="PTHR33734:SF22">
    <property type="entry name" value="MEMBRANE-BOUND LYTIC MUREIN TRANSGLYCOSYLASE D"/>
    <property type="match status" value="1"/>
</dbReference>
<comment type="similarity">
    <text evidence="1">Belongs to the glycosyl hydrolase 25 family.</text>
</comment>
<dbReference type="InterPro" id="IPR018392">
    <property type="entry name" value="LysM"/>
</dbReference>
<comment type="caution">
    <text evidence="7">The sequence shown here is derived from an EMBL/GenBank/DDBJ whole genome shotgun (WGS) entry which is preliminary data.</text>
</comment>
<evidence type="ECO:0000313" key="7">
    <source>
        <dbReference type="EMBL" id="KRN96862.1"/>
    </source>
</evidence>
<dbReference type="AlphaFoldDB" id="A0A0R2L571"/>
<dbReference type="Proteomes" id="UP000051139">
    <property type="component" value="Unassembled WGS sequence"/>
</dbReference>
<dbReference type="InterPro" id="IPR017853">
    <property type="entry name" value="GH"/>
</dbReference>
<evidence type="ECO:0000313" key="9">
    <source>
        <dbReference type="Proteomes" id="UP000321429"/>
    </source>
</evidence>
<evidence type="ECO:0000313" key="8">
    <source>
        <dbReference type="Proteomes" id="UP000051139"/>
    </source>
</evidence>
<dbReference type="GO" id="GO:0009253">
    <property type="term" value="P:peptidoglycan catabolic process"/>
    <property type="evidence" value="ECO:0007669"/>
    <property type="project" value="InterPro"/>
</dbReference>
<dbReference type="EMBL" id="BJUD01000011">
    <property type="protein sequence ID" value="GEK28530.1"/>
    <property type="molecule type" value="Genomic_DNA"/>
</dbReference>
<dbReference type="RefSeq" id="WP_057808684.1">
    <property type="nucleotide sequence ID" value="NZ_BJUD01000011.1"/>
</dbReference>
<dbReference type="PROSITE" id="PS51904">
    <property type="entry name" value="GLYCOSYL_HYDROL_F25_2"/>
    <property type="match status" value="1"/>
</dbReference>
<dbReference type="PANTHER" id="PTHR33734">
    <property type="entry name" value="LYSM DOMAIN-CONTAINING GPI-ANCHORED PROTEIN 2"/>
    <property type="match status" value="1"/>
</dbReference>
<dbReference type="InterPro" id="IPR002053">
    <property type="entry name" value="Glyco_hydro_25"/>
</dbReference>
<dbReference type="SUPFAM" id="SSF51445">
    <property type="entry name" value="(Trans)glycosidases"/>
    <property type="match status" value="1"/>
</dbReference>
<reference evidence="7 8" key="1">
    <citation type="journal article" date="2015" name="Genome Announc.">
        <title>Expanding the biotechnology potential of lactobacilli through comparative genomics of 213 strains and associated genera.</title>
        <authorList>
            <person name="Sun Z."/>
            <person name="Harris H.M."/>
            <person name="McCann A."/>
            <person name="Guo C."/>
            <person name="Argimon S."/>
            <person name="Zhang W."/>
            <person name="Yang X."/>
            <person name="Jeffery I.B."/>
            <person name="Cooney J.C."/>
            <person name="Kagawa T.F."/>
            <person name="Liu W."/>
            <person name="Song Y."/>
            <person name="Salvetti E."/>
            <person name="Wrobel A."/>
            <person name="Rasinkangas P."/>
            <person name="Parkhill J."/>
            <person name="Rea M.C."/>
            <person name="O'Sullivan O."/>
            <person name="Ritari J."/>
            <person name="Douillard F.P."/>
            <person name="Paul Ross R."/>
            <person name="Yang R."/>
            <person name="Briner A.E."/>
            <person name="Felis G.E."/>
            <person name="de Vos W.M."/>
            <person name="Barrangou R."/>
            <person name="Klaenhammer T.R."/>
            <person name="Caufield P.W."/>
            <person name="Cui Y."/>
            <person name="Zhang H."/>
            <person name="O'Toole P.W."/>
        </authorList>
    </citation>
    <scope>NUCLEOTIDE SEQUENCE [LARGE SCALE GENOMIC DNA]</scope>
    <source>
        <strain evidence="7 8">DSM 22696</strain>
    </source>
</reference>
<dbReference type="PROSITE" id="PS51782">
    <property type="entry name" value="LYSM"/>
    <property type="match status" value="1"/>
</dbReference>
<gene>
    <name evidence="7" type="ORF">IV55_GL000730</name>
    <name evidence="6" type="ORF">LSI01_08410</name>
</gene>
<dbReference type="Gene3D" id="3.10.350.10">
    <property type="entry name" value="LysM domain"/>
    <property type="match status" value="1"/>
</dbReference>
<dbReference type="CDD" id="cd00118">
    <property type="entry name" value="LysM"/>
    <property type="match status" value="2"/>
</dbReference>
<dbReference type="GO" id="GO:0016998">
    <property type="term" value="P:cell wall macromolecule catabolic process"/>
    <property type="evidence" value="ECO:0007669"/>
    <property type="project" value="InterPro"/>
</dbReference>
<evidence type="ECO:0000256" key="4">
    <source>
        <dbReference type="SAM" id="SignalP"/>
    </source>
</evidence>
<dbReference type="SUPFAM" id="SSF54106">
    <property type="entry name" value="LysM domain"/>
    <property type="match status" value="1"/>
</dbReference>
<dbReference type="OrthoDB" id="2327954at2"/>
<evidence type="ECO:0000256" key="2">
    <source>
        <dbReference type="ARBA" id="ARBA00022801"/>
    </source>
</evidence>
<dbReference type="InterPro" id="IPR036779">
    <property type="entry name" value="LysM_dom_sf"/>
</dbReference>
<feature type="signal peptide" evidence="4">
    <location>
        <begin position="1"/>
        <end position="28"/>
    </location>
</feature>
<reference evidence="6 9" key="2">
    <citation type="submission" date="2019-07" db="EMBL/GenBank/DDBJ databases">
        <title>Whole genome shotgun sequence of Lactobacillus siliginis NBRC 101315.</title>
        <authorList>
            <person name="Hosoyama A."/>
            <person name="Uohara A."/>
            <person name="Ohji S."/>
            <person name="Ichikawa N."/>
        </authorList>
    </citation>
    <scope>NUCLEOTIDE SEQUENCE [LARGE SCALE GENOMIC DNA]</scope>
    <source>
        <strain evidence="6 9">NBRC 101315</strain>
    </source>
</reference>
<dbReference type="Proteomes" id="UP000321429">
    <property type="component" value="Unassembled WGS sequence"/>
</dbReference>
<evidence type="ECO:0000313" key="6">
    <source>
        <dbReference type="EMBL" id="GEK28530.1"/>
    </source>
</evidence>
<proteinExistence type="inferred from homology"/>
<dbReference type="EMBL" id="JQCB01000002">
    <property type="protein sequence ID" value="KRN96862.1"/>
    <property type="molecule type" value="Genomic_DNA"/>
</dbReference>
<evidence type="ECO:0000259" key="5">
    <source>
        <dbReference type="PROSITE" id="PS51782"/>
    </source>
</evidence>
<evidence type="ECO:0000256" key="3">
    <source>
        <dbReference type="ARBA" id="ARBA00023295"/>
    </source>
</evidence>
<keyword evidence="2" id="KW-0378">Hydrolase</keyword>
<dbReference type="Gene3D" id="3.20.20.80">
    <property type="entry name" value="Glycosidases"/>
    <property type="match status" value="1"/>
</dbReference>
<dbReference type="InterPro" id="IPR018077">
    <property type="entry name" value="Glyco_hydro_fam25_subgr"/>
</dbReference>
<feature type="domain" description="LysM" evidence="5">
    <location>
        <begin position="324"/>
        <end position="368"/>
    </location>
</feature>
<accession>A0A0R2L571</accession>
<dbReference type="SMART" id="SM00641">
    <property type="entry name" value="Glyco_25"/>
    <property type="match status" value="1"/>
</dbReference>
<dbReference type="SMART" id="SM00257">
    <property type="entry name" value="LysM"/>
    <property type="match status" value="2"/>
</dbReference>
<evidence type="ECO:0000256" key="1">
    <source>
        <dbReference type="ARBA" id="ARBA00010646"/>
    </source>
</evidence>
<name>A0A0R2L571_9LACO</name>
<dbReference type="GO" id="GO:0003796">
    <property type="term" value="F:lysozyme activity"/>
    <property type="evidence" value="ECO:0007669"/>
    <property type="project" value="InterPro"/>
</dbReference>
<dbReference type="Pfam" id="PF01183">
    <property type="entry name" value="Glyco_hydro_25"/>
    <property type="match status" value="1"/>
</dbReference>
<keyword evidence="8" id="KW-1185">Reference proteome</keyword>
<dbReference type="GO" id="GO:0008932">
    <property type="term" value="F:lytic endotransglycosylase activity"/>
    <property type="evidence" value="ECO:0007669"/>
    <property type="project" value="TreeGrafter"/>
</dbReference>
<sequence length="425" mass="46548">MKKNKLSKFLAAFMAVFILASFPVSALAAKGDQGTDLSRYQGYTAVKGYASDKFSISQMGGDVNGAIYDQDTYSSQVSTGIAQGLRMHTYIWDQGVVTYAEADRMLDYFLPRVQTPKGSIVALDVEAGAQNTAVIDHSLQRIKNAGYTPVLYGYKNFLQTNTDLVYLSSKYVLWLAEYPNYGVTPYPNFNYFPSWNNIGLFQFSSTYVAGGLDGNIDLTGITDNGYTKHDNPKTNTPAVEAGKQADDTPKKAITNDFTVKVNFGATRWATGQAIPNWVKGNSYKVIQTSGNRVLLDGILSWIDRSDVEILATNQAQPASPQASNVYTVQYGDSLSAIAAKFNTSVWALQSANGIQNANFIMVGQQLRVNGGQSQQATSAQRVVYAEPGDSYWLVAQQLGVSWTYLMSKNGANQYSGMRVGQTIYY</sequence>
<dbReference type="Pfam" id="PF01476">
    <property type="entry name" value="LysM"/>
    <property type="match status" value="2"/>
</dbReference>
<protein>
    <submittedName>
        <fullName evidence="6">1,4-beta-N-acetylmuramidase</fullName>
    </submittedName>
    <submittedName>
        <fullName evidence="7">Phage lysin</fullName>
    </submittedName>
</protein>